<dbReference type="Gene3D" id="3.40.190.10">
    <property type="entry name" value="Periplasmic binding protein-like II"/>
    <property type="match status" value="1"/>
</dbReference>
<dbReference type="GO" id="GO:0050906">
    <property type="term" value="P:detection of stimulus involved in sensory perception"/>
    <property type="evidence" value="ECO:0007669"/>
    <property type="project" value="UniProtKB-ARBA"/>
</dbReference>
<protein>
    <recommendedName>
        <fullName evidence="18">Ionotropic glutamate receptor L-glutamate and glycine-binding domain-containing protein</fullName>
    </recommendedName>
</protein>
<evidence type="ECO:0000256" key="5">
    <source>
        <dbReference type="ARBA" id="ARBA00022692"/>
    </source>
</evidence>
<evidence type="ECO:0000256" key="13">
    <source>
        <dbReference type="SAM" id="Phobius"/>
    </source>
</evidence>
<dbReference type="OMA" id="WIAPNHA"/>
<evidence type="ECO:0000259" key="14">
    <source>
        <dbReference type="SMART" id="SM00079"/>
    </source>
</evidence>
<keyword evidence="6 13" id="KW-1133">Transmembrane helix</keyword>
<keyword evidence="9" id="KW-0675">Receptor</keyword>
<evidence type="ECO:0000313" key="17">
    <source>
        <dbReference type="Proteomes" id="UP000318571"/>
    </source>
</evidence>
<dbReference type="InterPro" id="IPR001320">
    <property type="entry name" value="Iontro_rcpt_C"/>
</dbReference>
<evidence type="ECO:0000256" key="10">
    <source>
        <dbReference type="ARBA" id="ARBA00023180"/>
    </source>
</evidence>
<feature type="domain" description="Ionotropic glutamate receptor L-glutamate and glycine-binding" evidence="15">
    <location>
        <begin position="1"/>
        <end position="61"/>
    </location>
</feature>
<comment type="similarity">
    <text evidence="2">Belongs to the glutamate-gated ion channel (TC 1.A.10.1) family.</text>
</comment>
<evidence type="ECO:0000256" key="2">
    <source>
        <dbReference type="ARBA" id="ARBA00008685"/>
    </source>
</evidence>
<keyword evidence="17" id="KW-1185">Reference proteome</keyword>
<dbReference type="InterPro" id="IPR019594">
    <property type="entry name" value="Glu/Gly-bd"/>
</dbReference>
<dbReference type="GO" id="GO:0005886">
    <property type="term" value="C:plasma membrane"/>
    <property type="evidence" value="ECO:0007669"/>
    <property type="project" value="UniProtKB-SubCell"/>
</dbReference>
<keyword evidence="3" id="KW-0813">Transport</keyword>
<name>A0A553P300_TIGCA</name>
<keyword evidence="11" id="KW-1071">Ligand-gated ion channel</keyword>
<evidence type="ECO:0000256" key="9">
    <source>
        <dbReference type="ARBA" id="ARBA00023170"/>
    </source>
</evidence>
<dbReference type="SUPFAM" id="SSF53850">
    <property type="entry name" value="Periplasmic binding protein-like II"/>
    <property type="match status" value="1"/>
</dbReference>
<dbReference type="Gene3D" id="1.10.287.70">
    <property type="match status" value="1"/>
</dbReference>
<dbReference type="PANTHER" id="PTHR42643">
    <property type="entry name" value="IONOTROPIC RECEPTOR 20A-RELATED"/>
    <property type="match status" value="1"/>
</dbReference>
<evidence type="ECO:0000256" key="8">
    <source>
        <dbReference type="ARBA" id="ARBA00023136"/>
    </source>
</evidence>
<feature type="domain" description="Ionotropic glutamate receptor C-terminal" evidence="14">
    <location>
        <begin position="2"/>
        <end position="347"/>
    </location>
</feature>
<dbReference type="Pfam" id="PF00060">
    <property type="entry name" value="Lig_chan"/>
    <property type="match status" value="1"/>
</dbReference>
<organism evidence="16 17">
    <name type="scientific">Tigriopus californicus</name>
    <name type="common">Marine copepod</name>
    <dbReference type="NCBI Taxonomy" id="6832"/>
    <lineage>
        <taxon>Eukaryota</taxon>
        <taxon>Metazoa</taxon>
        <taxon>Ecdysozoa</taxon>
        <taxon>Arthropoda</taxon>
        <taxon>Crustacea</taxon>
        <taxon>Multicrustacea</taxon>
        <taxon>Hexanauplia</taxon>
        <taxon>Copepoda</taxon>
        <taxon>Harpacticoida</taxon>
        <taxon>Harpacticidae</taxon>
        <taxon>Tigriopus</taxon>
    </lineage>
</organism>
<dbReference type="GO" id="GO:0015276">
    <property type="term" value="F:ligand-gated monoatomic ion channel activity"/>
    <property type="evidence" value="ECO:0007669"/>
    <property type="project" value="InterPro"/>
</dbReference>
<keyword evidence="12" id="KW-0407">Ion channel</keyword>
<evidence type="ECO:0000256" key="12">
    <source>
        <dbReference type="ARBA" id="ARBA00023303"/>
    </source>
</evidence>
<keyword evidence="5 13" id="KW-0812">Transmembrane</keyword>
<dbReference type="PANTHER" id="PTHR42643:SF24">
    <property type="entry name" value="IONOTROPIC RECEPTOR 60A"/>
    <property type="match status" value="1"/>
</dbReference>
<dbReference type="InterPro" id="IPR052192">
    <property type="entry name" value="Insect_Ionotropic_Sensory_Rcpt"/>
</dbReference>
<gene>
    <name evidence="16" type="ORF">TCAL_17138</name>
</gene>
<evidence type="ECO:0000256" key="7">
    <source>
        <dbReference type="ARBA" id="ARBA00023065"/>
    </source>
</evidence>
<dbReference type="SMART" id="SM00079">
    <property type="entry name" value="PBPe"/>
    <property type="match status" value="1"/>
</dbReference>
<dbReference type="Pfam" id="PF10613">
    <property type="entry name" value="Lig_chan-Glu_bd"/>
    <property type="match status" value="1"/>
</dbReference>
<evidence type="ECO:0000256" key="4">
    <source>
        <dbReference type="ARBA" id="ARBA00022475"/>
    </source>
</evidence>
<dbReference type="SMART" id="SM00918">
    <property type="entry name" value="Lig_chan-Glu_bd"/>
    <property type="match status" value="1"/>
</dbReference>
<feature type="transmembrane region" description="Helical" evidence="13">
    <location>
        <begin position="117"/>
        <end position="138"/>
    </location>
</feature>
<dbReference type="STRING" id="6832.A0A553P300"/>
<evidence type="ECO:0000256" key="11">
    <source>
        <dbReference type="ARBA" id="ARBA00023286"/>
    </source>
</evidence>
<proteinExistence type="inferred from homology"/>
<evidence type="ECO:0000313" key="16">
    <source>
        <dbReference type="EMBL" id="TRY72054.1"/>
    </source>
</evidence>
<evidence type="ECO:0008006" key="18">
    <source>
        <dbReference type="Google" id="ProtNLM"/>
    </source>
</evidence>
<reference evidence="16 17" key="1">
    <citation type="journal article" date="2018" name="Nat. Ecol. Evol.">
        <title>Genomic signatures of mitonuclear coevolution across populations of Tigriopus californicus.</title>
        <authorList>
            <person name="Barreto F.S."/>
            <person name="Watson E.T."/>
            <person name="Lima T.G."/>
            <person name="Willett C.S."/>
            <person name="Edmands S."/>
            <person name="Li W."/>
            <person name="Burton R.S."/>
        </authorList>
    </citation>
    <scope>NUCLEOTIDE SEQUENCE [LARGE SCALE GENOMIC DNA]</scope>
    <source>
        <strain evidence="16 17">San Diego</strain>
    </source>
</reference>
<evidence type="ECO:0000259" key="15">
    <source>
        <dbReference type="SMART" id="SM00918"/>
    </source>
</evidence>
<comment type="subcellular location">
    <subcellularLocation>
        <location evidence="1">Cell membrane</location>
        <topology evidence="1">Multi-pass membrane protein</topology>
    </subcellularLocation>
</comment>
<keyword evidence="8 13" id="KW-0472">Membrane</keyword>
<dbReference type="Proteomes" id="UP000318571">
    <property type="component" value="Chromosome 7"/>
</dbReference>
<dbReference type="EMBL" id="VCGU01000008">
    <property type="protein sequence ID" value="TRY72054.1"/>
    <property type="molecule type" value="Genomic_DNA"/>
</dbReference>
<evidence type="ECO:0000256" key="3">
    <source>
        <dbReference type="ARBA" id="ARBA00022448"/>
    </source>
</evidence>
<comment type="caution">
    <text evidence="16">The sequence shown here is derived from an EMBL/GenBank/DDBJ whole genome shotgun (WGS) entry which is preliminary data.</text>
</comment>
<dbReference type="AlphaFoldDB" id="A0A553P300"/>
<evidence type="ECO:0000256" key="6">
    <source>
        <dbReference type="ARBA" id="ARBA00022989"/>
    </source>
</evidence>
<keyword evidence="10" id="KW-0325">Glycoprotein</keyword>
<evidence type="ECO:0000256" key="1">
    <source>
        <dbReference type="ARBA" id="ARBA00004651"/>
    </source>
</evidence>
<feature type="transmembrane region" description="Helical" evidence="13">
    <location>
        <begin position="150"/>
        <end position="167"/>
    </location>
</feature>
<accession>A0A553P300</accession>
<keyword evidence="7" id="KW-0406">Ion transport</keyword>
<sequence>MIHGDPSSEGFLNVSGLFIDTFRALQDRLGFSYHVVSTIDGNWGGLDAEGRWNGMVGMLVRNESDVCISSLSITQQRNEVIDYSQTIIQDVFTVVAIKNSGHHINVWVYLEVFRKSAWFFMLVLLSGLAFTFFIIQFLHLENLHPDSEPFSFLNGVALVSLILFQRDYSLMKTRLTTRILFYITCTSSFLFFAYYTAVLTSSMTVQPQATPIASFRDIIGTDYKLTTIENSAMSDAILLSKVGTPLKTLLDTSMADNPKSFTENLSSEQIEALILDDPKILFFTTAIQFQIRPFFKVQPLPLVDQLYDNQGFGLQKDSEFLDVFNYHLHHFKETGMLYKNHVKWIAPNHARGSSTQSEKVVLGYENLLFPFLILACGCLGAGIVVIVEYALHSMSKLLPQRCYVNRT</sequence>
<feature type="transmembrane region" description="Helical" evidence="13">
    <location>
        <begin position="179"/>
        <end position="197"/>
    </location>
</feature>
<keyword evidence="4" id="KW-1003">Cell membrane</keyword>
<feature type="transmembrane region" description="Helical" evidence="13">
    <location>
        <begin position="367"/>
        <end position="391"/>
    </location>
</feature>